<dbReference type="InterPro" id="IPR051701">
    <property type="entry name" value="Mito_OM_Translocase_MSP1"/>
</dbReference>
<evidence type="ECO:0000313" key="4">
    <source>
        <dbReference type="Proteomes" id="UP000653305"/>
    </source>
</evidence>
<dbReference type="PANTHER" id="PTHR45644">
    <property type="entry name" value="AAA ATPASE, PUTATIVE (AFU_ORTHOLOGUE AFUA_2G12920)-RELATED-RELATED"/>
    <property type="match status" value="1"/>
</dbReference>
<accession>A0A830B891</accession>
<keyword evidence="1" id="KW-0547">Nucleotide-binding</keyword>
<gene>
    <name evidence="3" type="ORF">PHJA_000174900</name>
</gene>
<dbReference type="EMBL" id="BMAC01000017">
    <property type="protein sequence ID" value="GFP80315.1"/>
    <property type="molecule type" value="Genomic_DNA"/>
</dbReference>
<dbReference type="AlphaFoldDB" id="A0A830B891"/>
<keyword evidence="3" id="KW-0647">Proteasome</keyword>
<keyword evidence="2" id="KW-0067">ATP-binding</keyword>
<dbReference type="GO" id="GO:0000502">
    <property type="term" value="C:proteasome complex"/>
    <property type="evidence" value="ECO:0007669"/>
    <property type="project" value="UniProtKB-KW"/>
</dbReference>
<dbReference type="OrthoDB" id="1433856at2759"/>
<dbReference type="Proteomes" id="UP000653305">
    <property type="component" value="Unassembled WGS sequence"/>
</dbReference>
<comment type="caution">
    <text evidence="3">The sequence shown here is derived from an EMBL/GenBank/DDBJ whole genome shotgun (WGS) entry which is preliminary data.</text>
</comment>
<name>A0A830B891_9LAMI</name>
<dbReference type="InterPro" id="IPR027417">
    <property type="entry name" value="P-loop_NTPase"/>
</dbReference>
<dbReference type="PANTHER" id="PTHR45644:SF39">
    <property type="entry name" value="AAA-TYPE ATPASE FAMILY PROTEIN-RELATED"/>
    <property type="match status" value="1"/>
</dbReference>
<evidence type="ECO:0000256" key="1">
    <source>
        <dbReference type="ARBA" id="ARBA00022741"/>
    </source>
</evidence>
<dbReference type="GO" id="GO:0005741">
    <property type="term" value="C:mitochondrial outer membrane"/>
    <property type="evidence" value="ECO:0007669"/>
    <property type="project" value="TreeGrafter"/>
</dbReference>
<evidence type="ECO:0000256" key="2">
    <source>
        <dbReference type="ARBA" id="ARBA00022840"/>
    </source>
</evidence>
<proteinExistence type="predicted"/>
<dbReference type="Gene3D" id="1.10.8.60">
    <property type="match status" value="1"/>
</dbReference>
<organism evidence="3 4">
    <name type="scientific">Phtheirospermum japonicum</name>
    <dbReference type="NCBI Taxonomy" id="374723"/>
    <lineage>
        <taxon>Eukaryota</taxon>
        <taxon>Viridiplantae</taxon>
        <taxon>Streptophyta</taxon>
        <taxon>Embryophyta</taxon>
        <taxon>Tracheophyta</taxon>
        <taxon>Spermatophyta</taxon>
        <taxon>Magnoliopsida</taxon>
        <taxon>eudicotyledons</taxon>
        <taxon>Gunneridae</taxon>
        <taxon>Pentapetalae</taxon>
        <taxon>asterids</taxon>
        <taxon>lamiids</taxon>
        <taxon>Lamiales</taxon>
        <taxon>Orobanchaceae</taxon>
        <taxon>Orobanchaceae incertae sedis</taxon>
        <taxon>Phtheirospermum</taxon>
    </lineage>
</organism>
<dbReference type="SUPFAM" id="SSF52540">
    <property type="entry name" value="P-loop containing nucleoside triphosphate hydrolases"/>
    <property type="match status" value="1"/>
</dbReference>
<evidence type="ECO:0000313" key="3">
    <source>
        <dbReference type="EMBL" id="GFP80315.1"/>
    </source>
</evidence>
<keyword evidence="4" id="KW-1185">Reference proteome</keyword>
<dbReference type="GO" id="GO:0005524">
    <property type="term" value="F:ATP binding"/>
    <property type="evidence" value="ECO:0007669"/>
    <property type="project" value="UniProtKB-KW"/>
</dbReference>
<sequence length="82" mass="9173">MVDLPDVTNRSKILKVILTKEELSDDVDFNAIAHMTGGFSGCDLKVCIFQNLCVTAAYHPVRELVKNDKVCLVHMLQIIRNA</sequence>
<protein>
    <submittedName>
        <fullName evidence="3">Proteasome-activating nucleotidase</fullName>
    </submittedName>
</protein>
<reference evidence="3" key="1">
    <citation type="submission" date="2020-07" db="EMBL/GenBank/DDBJ databases">
        <title>Ethylene signaling mediates host invasion by parasitic plants.</title>
        <authorList>
            <person name="Yoshida S."/>
        </authorList>
    </citation>
    <scope>NUCLEOTIDE SEQUENCE</scope>
    <source>
        <strain evidence="3">Okayama</strain>
    </source>
</reference>